<evidence type="ECO:0000256" key="1">
    <source>
        <dbReference type="ARBA" id="ARBA00022723"/>
    </source>
</evidence>
<evidence type="ECO:0000256" key="2">
    <source>
        <dbReference type="ARBA" id="ARBA00022741"/>
    </source>
</evidence>
<keyword evidence="12" id="KW-1185">Reference proteome</keyword>
<dbReference type="SMART" id="SM00184">
    <property type="entry name" value="RING"/>
    <property type="match status" value="1"/>
</dbReference>
<dbReference type="Pfam" id="PF26021">
    <property type="entry name" value="Ferritin_C144_05"/>
    <property type="match status" value="1"/>
</dbReference>
<dbReference type="GO" id="GO:0006974">
    <property type="term" value="P:DNA damage response"/>
    <property type="evidence" value="ECO:0007669"/>
    <property type="project" value="TreeGrafter"/>
</dbReference>
<dbReference type="InterPro" id="IPR014001">
    <property type="entry name" value="Helicase_ATP-bd"/>
</dbReference>
<dbReference type="EMBL" id="JARKIE010000039">
    <property type="protein sequence ID" value="KAJ7695156.1"/>
    <property type="molecule type" value="Genomic_DNA"/>
</dbReference>
<dbReference type="InterPro" id="IPR052583">
    <property type="entry name" value="ATP-helicase/E3_Ub-Ligase"/>
</dbReference>
<feature type="region of interest" description="Disordered" evidence="8">
    <location>
        <begin position="57"/>
        <end position="87"/>
    </location>
</feature>
<dbReference type="GO" id="GO:0016787">
    <property type="term" value="F:hydrolase activity"/>
    <property type="evidence" value="ECO:0007669"/>
    <property type="project" value="UniProtKB-KW"/>
</dbReference>
<evidence type="ECO:0000259" key="9">
    <source>
        <dbReference type="PROSITE" id="PS50089"/>
    </source>
</evidence>
<feature type="region of interest" description="Disordered" evidence="8">
    <location>
        <begin position="885"/>
        <end position="950"/>
    </location>
</feature>
<dbReference type="InterPro" id="IPR038718">
    <property type="entry name" value="SNF2-like_sf"/>
</dbReference>
<dbReference type="InterPro" id="IPR059033">
    <property type="entry name" value="C144_05_dom"/>
</dbReference>
<evidence type="ECO:0000256" key="5">
    <source>
        <dbReference type="ARBA" id="ARBA00022833"/>
    </source>
</evidence>
<feature type="compositionally biased region" description="Acidic residues" evidence="8">
    <location>
        <begin position="556"/>
        <end position="576"/>
    </location>
</feature>
<evidence type="ECO:0000256" key="7">
    <source>
        <dbReference type="PROSITE-ProRule" id="PRU00175"/>
    </source>
</evidence>
<dbReference type="SMART" id="SM00487">
    <property type="entry name" value="DEXDc"/>
    <property type="match status" value="1"/>
</dbReference>
<keyword evidence="5" id="KW-0862">Zinc</keyword>
<dbReference type="GO" id="GO:0008270">
    <property type="term" value="F:zinc ion binding"/>
    <property type="evidence" value="ECO:0007669"/>
    <property type="project" value="UniProtKB-KW"/>
</dbReference>
<reference evidence="11" key="1">
    <citation type="submission" date="2023-03" db="EMBL/GenBank/DDBJ databases">
        <title>Massive genome expansion in bonnet fungi (Mycena s.s.) driven by repeated elements and novel gene families across ecological guilds.</title>
        <authorList>
            <consortium name="Lawrence Berkeley National Laboratory"/>
            <person name="Harder C.B."/>
            <person name="Miyauchi S."/>
            <person name="Viragh M."/>
            <person name="Kuo A."/>
            <person name="Thoen E."/>
            <person name="Andreopoulos B."/>
            <person name="Lu D."/>
            <person name="Skrede I."/>
            <person name="Drula E."/>
            <person name="Henrissat B."/>
            <person name="Morin E."/>
            <person name="Kohler A."/>
            <person name="Barry K."/>
            <person name="LaButti K."/>
            <person name="Morin E."/>
            <person name="Salamov A."/>
            <person name="Lipzen A."/>
            <person name="Mereny Z."/>
            <person name="Hegedus B."/>
            <person name="Baldrian P."/>
            <person name="Stursova M."/>
            <person name="Weitz H."/>
            <person name="Taylor A."/>
            <person name="Grigoriev I.V."/>
            <person name="Nagy L.G."/>
            <person name="Martin F."/>
            <person name="Kauserud H."/>
        </authorList>
    </citation>
    <scope>NUCLEOTIDE SEQUENCE</scope>
    <source>
        <strain evidence="11">CBHHK067</strain>
    </source>
</reference>
<accession>A0AAD7DP31</accession>
<feature type="region of interest" description="Disordered" evidence="8">
    <location>
        <begin position="526"/>
        <end position="576"/>
    </location>
</feature>
<keyword evidence="6" id="KW-0067">ATP-binding</keyword>
<dbReference type="GO" id="GO:0000209">
    <property type="term" value="P:protein polyubiquitination"/>
    <property type="evidence" value="ECO:0007669"/>
    <property type="project" value="TreeGrafter"/>
</dbReference>
<evidence type="ECO:0000259" key="10">
    <source>
        <dbReference type="PROSITE" id="PS51192"/>
    </source>
</evidence>
<dbReference type="PANTHER" id="PTHR45865">
    <property type="entry name" value="E3 UBIQUITIN-PROTEIN LIGASE SHPRH FAMILY MEMBER"/>
    <property type="match status" value="1"/>
</dbReference>
<dbReference type="Pfam" id="PF00097">
    <property type="entry name" value="zf-C3HC4"/>
    <property type="match status" value="1"/>
</dbReference>
<comment type="caution">
    <text evidence="11">The sequence shown here is derived from an EMBL/GenBank/DDBJ whole genome shotgun (WGS) entry which is preliminary data.</text>
</comment>
<dbReference type="InterPro" id="IPR000330">
    <property type="entry name" value="SNF2_N"/>
</dbReference>
<dbReference type="SUPFAM" id="SSF57850">
    <property type="entry name" value="RING/U-box"/>
    <property type="match status" value="1"/>
</dbReference>
<dbReference type="Pfam" id="PF00176">
    <property type="entry name" value="SNF2-rel_dom"/>
    <property type="match status" value="1"/>
</dbReference>
<keyword evidence="4" id="KW-0378">Hydrolase</keyword>
<organism evidence="11 12">
    <name type="scientific">Mycena rosella</name>
    <name type="common">Pink bonnet</name>
    <name type="synonym">Agaricus rosellus</name>
    <dbReference type="NCBI Taxonomy" id="1033263"/>
    <lineage>
        <taxon>Eukaryota</taxon>
        <taxon>Fungi</taxon>
        <taxon>Dikarya</taxon>
        <taxon>Basidiomycota</taxon>
        <taxon>Agaricomycotina</taxon>
        <taxon>Agaricomycetes</taxon>
        <taxon>Agaricomycetidae</taxon>
        <taxon>Agaricales</taxon>
        <taxon>Marasmiineae</taxon>
        <taxon>Mycenaceae</taxon>
        <taxon>Mycena</taxon>
    </lineage>
</organism>
<dbReference type="CDD" id="cd18793">
    <property type="entry name" value="SF2_C_SNF"/>
    <property type="match status" value="1"/>
</dbReference>
<evidence type="ECO:0000313" key="12">
    <source>
        <dbReference type="Proteomes" id="UP001221757"/>
    </source>
</evidence>
<evidence type="ECO:0000256" key="3">
    <source>
        <dbReference type="ARBA" id="ARBA00022771"/>
    </source>
</evidence>
<dbReference type="PROSITE" id="PS51192">
    <property type="entry name" value="HELICASE_ATP_BIND_1"/>
    <property type="match status" value="1"/>
</dbReference>
<keyword evidence="3 7" id="KW-0863">Zinc-finger</keyword>
<feature type="compositionally biased region" description="Basic and acidic residues" evidence="8">
    <location>
        <begin position="896"/>
        <end position="921"/>
    </location>
</feature>
<dbReference type="Proteomes" id="UP001221757">
    <property type="component" value="Unassembled WGS sequence"/>
</dbReference>
<dbReference type="InterPro" id="IPR027417">
    <property type="entry name" value="P-loop_NTPase"/>
</dbReference>
<evidence type="ECO:0000256" key="8">
    <source>
        <dbReference type="SAM" id="MobiDB-lite"/>
    </source>
</evidence>
<proteinExistence type="predicted"/>
<dbReference type="PROSITE" id="PS50089">
    <property type="entry name" value="ZF_RING_2"/>
    <property type="match status" value="1"/>
</dbReference>
<dbReference type="InterPro" id="IPR018957">
    <property type="entry name" value="Znf_C3HC4_RING-type"/>
</dbReference>
<evidence type="ECO:0000256" key="4">
    <source>
        <dbReference type="ARBA" id="ARBA00022801"/>
    </source>
</evidence>
<name>A0AAD7DP31_MYCRO</name>
<dbReference type="InterPro" id="IPR049730">
    <property type="entry name" value="SNF2/RAD54-like_C"/>
</dbReference>
<evidence type="ECO:0000313" key="11">
    <source>
        <dbReference type="EMBL" id="KAJ7695156.1"/>
    </source>
</evidence>
<dbReference type="SUPFAM" id="SSF52540">
    <property type="entry name" value="P-loop containing nucleoside triphosphate hydrolases"/>
    <property type="match status" value="2"/>
</dbReference>
<sequence>MRTTSSRHSESLRALPRNYFRWRGLIPPHHPDNFVYRPALNFSEFIDLLQIPISNASDASMPTEKGKKRAASQVSTKTQKRIRTSPSAVRGVKQEEQEANLLDWAPMSYPQLKTYHEAAPAESIPVLSHTFQIDYNNSIPAGSMPGLFATEDEHADWILDERNLEETLRDLGSCHEFDLGSVSLAVHSGRVVAVSEVLQKRNDTTQWLLLLPDLPDDLDFESLGLIATSHTEPNHDILVACVELERSGRVTINGQLTLVMLPAGDATHFPFSLQVQVTVSLTPSIYGPIQINQNRKSSPQEDAQRRLLQFLYPDPNLLPDSETVTNIPFFYSILGPAPPLRAPTADRAMQPAALLPTLLPFQRRSVAWLLDREGKTITAQGKIVDKPADSGEFSFWERIDEGNHVFYVNRVTGSVAPTATDEPRALGAILAEEPGLGKTLEIISLILLNPAPADRHPGVTRWDPEAGVEVKAIKTTLIITPSALATQWVDELKLHAPSLKVLVYDGWTKLEVPITVTDIERTRVRRLHKGKAKAKAKGKPNPKKKKQLKKKQSSDSDSEDIEGESEEDDDDEEEPEEVIDWCSYVQGFDVVVTTYQTLKSDFNIARAAPKRPRREDVVYSNLERPRSPLILVEWNRVVMDEVQMVGGGNVEDMVSLIPRLASFAVSGTPARTQIADLMHVLKFLRVDHLVGPLARHWARLAVLGYSGHFSAFFRSITVRTTKASVTAELTIPQQTRFLVAVQMGAVERAVYDEDLESTLLDLGLDARGVDVRGVNRSPDAAQLRSHLRRLRAICTHPQVGQLGDKLFKAGALKSMEEVLQNMCDTNWGTIMDDCKSKVQALIRMAQLQQHGADKNRYQHCLETLLLAEKETTQLIEEIESTIATHEATGSNLLQEEENKPETMDGSPTDKGKGKERERERSLSPLSDLESDDDEDASRTPAAKAHRSKRHALKQRLREYRLVMHRIKFLEGDAYHMLGDSQAAAENAAYSEAETIRRSLLNTTEKAAIDAMHQLARDVTSNGLTADTLQVKVPLLKYKLKNADRQTEVNEIIENVLNEQSSLLWEWRSRMTDLLTQQLTPGEEADGQEYQRTLDDQGEAETYLINYTSLLADRREALLQERTLLAAHDAREKKLRHTKAAIKAAAALDAPSEILDGNIELQPEHEVLHKELSEKRKDLLAELHGRAIKSVIVELARTIARIHKEDDPEKIMLKRAVADLRKFIADQAILLEKLDADLALYRKAFNQRILYFRQLQEISDSVSDAVFEHTLAQALQECTTEQRDLSAQINTNRARQRYLDHLSKNKVNEEPDEDEATCILCKCDFIRGFITQCAHVFCEDCMKAWVVKKQGSTCPVCRVGIDPQKLERFAVAEAPMETVEAPAEPVTVPKSRREITYNMIDPEIFHEIESMPSFGDYGNKIQTLVRHLLYLQNVDAGAKSIVFSAWADSLYIVERALRENGISCLRIDQNRKGTPVVKKFAESDDIDVLLLHGERENAGLNITCASRVFLLESVVHHGFEVQAIARIDRMGQKKATEVFCYYAEDTVEKNILDLAARQGTSLYTKNNSVGSIFNVSSLAGDGEKKVVDSPAKKVQKGDFIYKIDDMMAILFPHMFEEVEYLIAPEEDVPMVDARASSPVGNAVAGPSRFS</sequence>
<dbReference type="InterPro" id="IPR017907">
    <property type="entry name" value="Znf_RING_CS"/>
</dbReference>
<gene>
    <name evidence="11" type="ORF">B0H17DRAFT_1056648</name>
</gene>
<feature type="domain" description="RING-type" evidence="9">
    <location>
        <begin position="1317"/>
        <end position="1357"/>
    </location>
</feature>
<dbReference type="PROSITE" id="PS00518">
    <property type="entry name" value="ZF_RING_1"/>
    <property type="match status" value="1"/>
</dbReference>
<keyword evidence="1" id="KW-0479">Metal-binding</keyword>
<dbReference type="InterPro" id="IPR013083">
    <property type="entry name" value="Znf_RING/FYVE/PHD"/>
</dbReference>
<dbReference type="GO" id="GO:0061630">
    <property type="term" value="F:ubiquitin protein ligase activity"/>
    <property type="evidence" value="ECO:0007669"/>
    <property type="project" value="TreeGrafter"/>
</dbReference>
<dbReference type="GO" id="GO:0005634">
    <property type="term" value="C:nucleus"/>
    <property type="evidence" value="ECO:0007669"/>
    <property type="project" value="TreeGrafter"/>
</dbReference>
<dbReference type="GO" id="GO:0005524">
    <property type="term" value="F:ATP binding"/>
    <property type="evidence" value="ECO:0007669"/>
    <property type="project" value="InterPro"/>
</dbReference>
<protein>
    <submittedName>
        <fullName evidence="11">SNF2 family N-terminal domain-containing protein</fullName>
    </submittedName>
</protein>
<dbReference type="Gene3D" id="3.40.50.300">
    <property type="entry name" value="P-loop containing nucleotide triphosphate hydrolases"/>
    <property type="match status" value="2"/>
</dbReference>
<dbReference type="Gene3D" id="3.30.40.10">
    <property type="entry name" value="Zinc/RING finger domain, C3HC4 (zinc finger)"/>
    <property type="match status" value="1"/>
</dbReference>
<dbReference type="InterPro" id="IPR001841">
    <property type="entry name" value="Znf_RING"/>
</dbReference>
<keyword evidence="2" id="KW-0547">Nucleotide-binding</keyword>
<dbReference type="Gene3D" id="3.40.50.10810">
    <property type="entry name" value="Tandem AAA-ATPase domain"/>
    <property type="match status" value="2"/>
</dbReference>
<dbReference type="PANTHER" id="PTHR45865:SF1">
    <property type="entry name" value="E3 UBIQUITIN-PROTEIN LIGASE SHPRH"/>
    <property type="match status" value="1"/>
</dbReference>
<feature type="compositionally biased region" description="Basic residues" evidence="8">
    <location>
        <begin position="526"/>
        <end position="551"/>
    </location>
</feature>
<evidence type="ECO:0000256" key="6">
    <source>
        <dbReference type="ARBA" id="ARBA00022840"/>
    </source>
</evidence>
<feature type="domain" description="Helicase ATP-binding" evidence="10">
    <location>
        <begin position="419"/>
        <end position="687"/>
    </location>
</feature>